<protein>
    <submittedName>
        <fullName evidence="2">Nuclear transport factor 2 family protein</fullName>
    </submittedName>
</protein>
<dbReference type="InterPro" id="IPR032710">
    <property type="entry name" value="NTF2-like_dom_sf"/>
</dbReference>
<dbReference type="InterPro" id="IPR037401">
    <property type="entry name" value="SnoaL-like"/>
</dbReference>
<name>A0A8J7QI38_9BACT</name>
<evidence type="ECO:0000313" key="2">
    <source>
        <dbReference type="EMBL" id="MBO1320720.1"/>
    </source>
</evidence>
<dbReference type="Pfam" id="PF12680">
    <property type="entry name" value="SnoaL_2"/>
    <property type="match status" value="1"/>
</dbReference>
<evidence type="ECO:0000259" key="1">
    <source>
        <dbReference type="Pfam" id="PF12680"/>
    </source>
</evidence>
<dbReference type="Gene3D" id="3.10.450.50">
    <property type="match status" value="1"/>
</dbReference>
<dbReference type="RefSeq" id="WP_207860674.1">
    <property type="nucleotide sequence ID" value="NZ_JAFREP010000019.1"/>
</dbReference>
<gene>
    <name evidence="2" type="ORF">J3U88_19735</name>
</gene>
<dbReference type="Proteomes" id="UP000664417">
    <property type="component" value="Unassembled WGS sequence"/>
</dbReference>
<keyword evidence="3" id="KW-1185">Reference proteome</keyword>
<reference evidence="2" key="1">
    <citation type="submission" date="2021-03" db="EMBL/GenBank/DDBJ databases">
        <authorList>
            <person name="Wang G."/>
        </authorList>
    </citation>
    <scope>NUCLEOTIDE SEQUENCE</scope>
    <source>
        <strain evidence="2">KCTC 12899</strain>
    </source>
</reference>
<dbReference type="EMBL" id="JAFREP010000019">
    <property type="protein sequence ID" value="MBO1320720.1"/>
    <property type="molecule type" value="Genomic_DNA"/>
</dbReference>
<accession>A0A8J7QI38</accession>
<dbReference type="AlphaFoldDB" id="A0A8J7QI38"/>
<organism evidence="2 3">
    <name type="scientific">Acanthopleuribacter pedis</name>
    <dbReference type="NCBI Taxonomy" id="442870"/>
    <lineage>
        <taxon>Bacteria</taxon>
        <taxon>Pseudomonadati</taxon>
        <taxon>Acidobacteriota</taxon>
        <taxon>Holophagae</taxon>
        <taxon>Acanthopleuribacterales</taxon>
        <taxon>Acanthopleuribacteraceae</taxon>
        <taxon>Acanthopleuribacter</taxon>
    </lineage>
</organism>
<sequence length="135" mass="14900">MTTTIPTSTQASHLVLAEVATASRNWIAAFNRGDVDTCVATYLPNAEMVAAPMGTYIGHQQIDDFWRPFVAQGAGELVYSQVKLSEESDGSVLLAATWSMNVAAGEIHKERWIKDDQGAWRLAFDHFEVLEQKKA</sequence>
<evidence type="ECO:0000313" key="3">
    <source>
        <dbReference type="Proteomes" id="UP000664417"/>
    </source>
</evidence>
<proteinExistence type="predicted"/>
<comment type="caution">
    <text evidence="2">The sequence shown here is derived from an EMBL/GenBank/DDBJ whole genome shotgun (WGS) entry which is preliminary data.</text>
</comment>
<dbReference type="SUPFAM" id="SSF54427">
    <property type="entry name" value="NTF2-like"/>
    <property type="match status" value="1"/>
</dbReference>
<feature type="domain" description="SnoaL-like" evidence="1">
    <location>
        <begin position="24"/>
        <end position="100"/>
    </location>
</feature>